<dbReference type="EMBL" id="JAODUP010000831">
    <property type="protein sequence ID" value="KAK2143568.1"/>
    <property type="molecule type" value="Genomic_DNA"/>
</dbReference>
<proteinExistence type="predicted"/>
<evidence type="ECO:0000313" key="2">
    <source>
        <dbReference type="Proteomes" id="UP001208570"/>
    </source>
</evidence>
<keyword evidence="2" id="KW-1185">Reference proteome</keyword>
<sequence>MFNRRGKRPEMLKVHAHNALGYPRPSDRFPEARNPDRILGYLNRYNVGKYALVFLVLLAALPRGSLAAGSRVPLAEYPDYHVAGGTLQTTIRNEALCKAQCGQTGWCVGVDFDFSTLTCWFHSTKTVCNSLLVLAGTNHYKYVDCRKPTVYLLLITWLYLVNNDNFRLNKFQFWLKFSMS</sequence>
<comment type="caution">
    <text evidence="1">The sequence shown here is derived from an EMBL/GenBank/DDBJ whole genome shotgun (WGS) entry which is preliminary data.</text>
</comment>
<dbReference type="Gene3D" id="3.50.4.10">
    <property type="entry name" value="Hepatocyte Growth Factor"/>
    <property type="match status" value="1"/>
</dbReference>
<reference evidence="1" key="1">
    <citation type="journal article" date="2023" name="Mol. Biol. Evol.">
        <title>Third-Generation Sequencing Reveals the Adaptive Role of the Epigenome in Three Deep-Sea Polychaetes.</title>
        <authorList>
            <person name="Perez M."/>
            <person name="Aroh O."/>
            <person name="Sun Y."/>
            <person name="Lan Y."/>
            <person name="Juniper S.K."/>
            <person name="Young C.R."/>
            <person name="Angers B."/>
            <person name="Qian P.Y."/>
        </authorList>
    </citation>
    <scope>NUCLEOTIDE SEQUENCE</scope>
    <source>
        <strain evidence="1">P08H-3</strain>
    </source>
</reference>
<accession>A0AAD9IZQ9</accession>
<evidence type="ECO:0000313" key="1">
    <source>
        <dbReference type="EMBL" id="KAK2143568.1"/>
    </source>
</evidence>
<gene>
    <name evidence="1" type="ORF">LSH36_831g00017</name>
</gene>
<dbReference type="Proteomes" id="UP001208570">
    <property type="component" value="Unassembled WGS sequence"/>
</dbReference>
<name>A0AAD9IZQ9_9ANNE</name>
<protein>
    <submittedName>
        <fullName evidence="1">Uncharacterized protein</fullName>
    </submittedName>
</protein>
<dbReference type="AlphaFoldDB" id="A0AAD9IZQ9"/>
<organism evidence="1 2">
    <name type="scientific">Paralvinella palmiformis</name>
    <dbReference type="NCBI Taxonomy" id="53620"/>
    <lineage>
        <taxon>Eukaryota</taxon>
        <taxon>Metazoa</taxon>
        <taxon>Spiralia</taxon>
        <taxon>Lophotrochozoa</taxon>
        <taxon>Annelida</taxon>
        <taxon>Polychaeta</taxon>
        <taxon>Sedentaria</taxon>
        <taxon>Canalipalpata</taxon>
        <taxon>Terebellida</taxon>
        <taxon>Terebelliformia</taxon>
        <taxon>Alvinellidae</taxon>
        <taxon>Paralvinella</taxon>
    </lineage>
</organism>